<dbReference type="EMBL" id="CP002959">
    <property type="protein sequence ID" value="AFM12676.1"/>
    <property type="molecule type" value="Genomic_DNA"/>
</dbReference>
<evidence type="ECO:0000313" key="2">
    <source>
        <dbReference type="Proteomes" id="UP000006048"/>
    </source>
</evidence>
<dbReference type="RefSeq" id="WP_014803183.1">
    <property type="nucleotide sequence ID" value="NC_018020.1"/>
</dbReference>
<protein>
    <submittedName>
        <fullName evidence="1">Uncharacterized protein</fullName>
    </submittedName>
</protein>
<dbReference type="Proteomes" id="UP000006048">
    <property type="component" value="Chromosome"/>
</dbReference>
<accession>I4B5W9</accession>
<reference evidence="1 2" key="1">
    <citation type="submission" date="2012-06" db="EMBL/GenBank/DDBJ databases">
        <title>The complete chromosome of genome of Turneriella parva DSM 21527.</title>
        <authorList>
            <consortium name="US DOE Joint Genome Institute (JGI-PGF)"/>
            <person name="Lucas S."/>
            <person name="Han J."/>
            <person name="Lapidus A."/>
            <person name="Bruce D."/>
            <person name="Goodwin L."/>
            <person name="Pitluck S."/>
            <person name="Peters L."/>
            <person name="Kyrpides N."/>
            <person name="Mavromatis K."/>
            <person name="Ivanova N."/>
            <person name="Mikhailova N."/>
            <person name="Chertkov O."/>
            <person name="Detter J.C."/>
            <person name="Tapia R."/>
            <person name="Han C."/>
            <person name="Land M."/>
            <person name="Hauser L."/>
            <person name="Markowitz V."/>
            <person name="Cheng J.-F."/>
            <person name="Hugenholtz P."/>
            <person name="Woyke T."/>
            <person name="Wu D."/>
            <person name="Gronow S."/>
            <person name="Wellnitz S."/>
            <person name="Brambilla E."/>
            <person name="Klenk H.-P."/>
            <person name="Eisen J.A."/>
        </authorList>
    </citation>
    <scope>NUCLEOTIDE SEQUENCE [LARGE SCALE GENOMIC DNA]</scope>
    <source>
        <strain evidence="2">ATCC BAA-1111 / DSM 21527 / NCTC 11395 / H</strain>
    </source>
</reference>
<sequence>MITRLAFAVAVTVWVFWQIPVSATREVQLPELQSVTAFDAEPNAAATAARVFFRRKSPGQYSAHLLSERGELVRTMQLPGQTLTKADDSKISLENKEGYITGAENGAFFIWYPQIGSQVYMFNEQGQFLWEKDESHYLHVLPRGRYIMAAAGDHSRLTFMNPDFKTQADFQGVLFTHYLLDDNPDLAAQACLGSLDGEVIVAHFDRRLFMRTKLGYALKSLACDFATGELAAIVEKTVTVEKQPVQKDFLLRARFTLNAPAGAAAEETMRRVEPDIKTVASSELAVRTVTASPVALTAQTTCFVQTNAEGFLQLFISRGAKAPPEMRALEIKDSVQAAPELSPDVWKSTTISLTGGSACLITHRSGHAIIADERGLLLHRRDLPVERIVKTNNGVFLQLPQGIALLK</sequence>
<name>I4B5W9_TURPD</name>
<organism evidence="1 2">
    <name type="scientific">Turneriella parva (strain ATCC BAA-1111 / DSM 21527 / NCTC 11395 / H)</name>
    <name type="common">Leptospira parva</name>
    <dbReference type="NCBI Taxonomy" id="869212"/>
    <lineage>
        <taxon>Bacteria</taxon>
        <taxon>Pseudomonadati</taxon>
        <taxon>Spirochaetota</taxon>
        <taxon>Spirochaetia</taxon>
        <taxon>Leptospirales</taxon>
        <taxon>Leptospiraceae</taxon>
        <taxon>Turneriella</taxon>
    </lineage>
</organism>
<evidence type="ECO:0000313" key="1">
    <source>
        <dbReference type="EMBL" id="AFM12676.1"/>
    </source>
</evidence>
<dbReference type="HOGENOM" id="CLU_676042_0_0_12"/>
<keyword evidence="2" id="KW-1185">Reference proteome</keyword>
<dbReference type="KEGG" id="tpx:Turpa_2030"/>
<dbReference type="AlphaFoldDB" id="I4B5W9"/>
<proteinExistence type="predicted"/>
<gene>
    <name evidence="1" type="ordered locus">Turpa_2030</name>
</gene>
<dbReference type="STRING" id="869212.Turpa_2030"/>